<accession>A0A8H6RYS8</accession>
<evidence type="ECO:0000313" key="1">
    <source>
        <dbReference type="EMBL" id="KAF7289423.1"/>
    </source>
</evidence>
<keyword evidence="2" id="KW-1185">Reference proteome</keyword>
<dbReference type="OrthoDB" id="3248555at2759"/>
<protein>
    <submittedName>
        <fullName evidence="1">Uncharacterized protein</fullName>
    </submittedName>
</protein>
<reference evidence="1" key="1">
    <citation type="submission" date="2020-05" db="EMBL/GenBank/DDBJ databases">
        <title>Mycena genomes resolve the evolution of fungal bioluminescence.</title>
        <authorList>
            <person name="Tsai I.J."/>
        </authorList>
    </citation>
    <scope>NUCLEOTIDE SEQUENCE</scope>
    <source>
        <strain evidence="1">110903Hualien_Pintung</strain>
    </source>
</reference>
<sequence>MIVVLLPYAARPYVGSQLLGELFLHSPSSFFPCACGQRTVFPSLRNFNVLPFKISSTSTTMQLQLLVSAALISLVSAAPAKWSKRQGDCPLQNLSGLSVVASADPTGKTRWDMFTISSGLIQQGDIAWFVNDQPNGNEVFTATATSSGSNFYNFQRLQAQPIGVSGSALLASDTAAEFEVTCSSGCNAFASGNDLAGNGCTFQLTDGAGNGTGQCMTFEAANSVAQLQDCEDGNPGQSFGIFSA</sequence>
<comment type="caution">
    <text evidence="1">The sequence shown here is derived from an EMBL/GenBank/DDBJ whole genome shotgun (WGS) entry which is preliminary data.</text>
</comment>
<gene>
    <name evidence="1" type="ORF">HMN09_01335900</name>
</gene>
<dbReference type="EMBL" id="JACAZE010000029">
    <property type="protein sequence ID" value="KAF7289423.1"/>
    <property type="molecule type" value="Genomic_DNA"/>
</dbReference>
<organism evidence="1 2">
    <name type="scientific">Mycena chlorophos</name>
    <name type="common">Agaric fungus</name>
    <name type="synonym">Agaricus chlorophos</name>
    <dbReference type="NCBI Taxonomy" id="658473"/>
    <lineage>
        <taxon>Eukaryota</taxon>
        <taxon>Fungi</taxon>
        <taxon>Dikarya</taxon>
        <taxon>Basidiomycota</taxon>
        <taxon>Agaricomycotina</taxon>
        <taxon>Agaricomycetes</taxon>
        <taxon>Agaricomycetidae</taxon>
        <taxon>Agaricales</taxon>
        <taxon>Marasmiineae</taxon>
        <taxon>Mycenaceae</taxon>
        <taxon>Mycena</taxon>
    </lineage>
</organism>
<dbReference type="Proteomes" id="UP000613580">
    <property type="component" value="Unassembled WGS sequence"/>
</dbReference>
<name>A0A8H6RYS8_MYCCL</name>
<dbReference type="AlphaFoldDB" id="A0A8H6RYS8"/>
<proteinExistence type="predicted"/>
<evidence type="ECO:0000313" key="2">
    <source>
        <dbReference type="Proteomes" id="UP000613580"/>
    </source>
</evidence>